<gene>
    <name evidence="3" type="ordered locus">Swol_1078</name>
</gene>
<dbReference type="InterPro" id="IPR008964">
    <property type="entry name" value="Invasin/intimin_cell_adhesion"/>
</dbReference>
<organism evidence="3 4">
    <name type="scientific">Syntrophomonas wolfei subsp. wolfei (strain DSM 2245B / Goettingen)</name>
    <dbReference type="NCBI Taxonomy" id="335541"/>
    <lineage>
        <taxon>Bacteria</taxon>
        <taxon>Bacillati</taxon>
        <taxon>Bacillota</taxon>
        <taxon>Clostridia</taxon>
        <taxon>Eubacteriales</taxon>
        <taxon>Syntrophomonadaceae</taxon>
        <taxon>Syntrophomonas</taxon>
    </lineage>
</organism>
<keyword evidence="1" id="KW-1133">Transmembrane helix</keyword>
<dbReference type="InterPro" id="IPR011493">
    <property type="entry name" value="GLUG"/>
</dbReference>
<dbReference type="STRING" id="335541.Swol_1078"/>
<dbReference type="SUPFAM" id="SSF49373">
    <property type="entry name" value="Invasin/intimin cell-adhesion fragments"/>
    <property type="match status" value="2"/>
</dbReference>
<dbReference type="Proteomes" id="UP000001968">
    <property type="component" value="Chromosome"/>
</dbReference>
<evidence type="ECO:0000313" key="4">
    <source>
        <dbReference type="Proteomes" id="UP000001968"/>
    </source>
</evidence>
<keyword evidence="1" id="KW-0812">Transmembrane</keyword>
<dbReference type="eggNOG" id="COG5492">
    <property type="taxonomic scope" value="Bacteria"/>
</dbReference>
<dbReference type="SMART" id="SM00635">
    <property type="entry name" value="BID_2"/>
    <property type="match status" value="2"/>
</dbReference>
<evidence type="ECO:0000256" key="1">
    <source>
        <dbReference type="SAM" id="Phobius"/>
    </source>
</evidence>
<dbReference type="InterPro" id="IPR044060">
    <property type="entry name" value="Bacterial_rp_domain"/>
</dbReference>
<dbReference type="Gene3D" id="2.160.20.110">
    <property type="match status" value="3"/>
</dbReference>
<dbReference type="InterPro" id="IPR059177">
    <property type="entry name" value="GH29D-like_dom"/>
</dbReference>
<dbReference type="InterPro" id="IPR003343">
    <property type="entry name" value="Big_2"/>
</dbReference>
<dbReference type="Pfam" id="PF02368">
    <property type="entry name" value="Big_2"/>
    <property type="match status" value="2"/>
</dbReference>
<accession>Q0AY16</accession>
<dbReference type="Gene3D" id="2.60.40.1080">
    <property type="match status" value="2"/>
</dbReference>
<name>Q0AY16_SYNWW</name>
<sequence length="1467" mass="154185">MTGNKINGITRFLKRKRSFYPVLLAMIFLLNTSIAAYALPVEAPTADPPAGTYGGKQNVELKTETVAASVYYTTDGADPTTSSTLYTNLIEIPSNMTIKAIATDGTDSSSISTFEYVLFAGGDGSVDNPYQVATAEQLNNVRYHLDKHFIQTEDINLNIAPYNEDTGWEPIGNEWYQFTGTFDGNGKIISKLTIKSTGRYVGLFGFTNGSHIKNVKLENVNVTGDYQVGSLVGDNKYGEITNSYATGAVTGTDHVGGLVGENYFGTITRSYATVTVTGTNYVGGLVASNDCGEITNSYATGAVTGTDHVGGLVGENWGTITCSYATGAVTGTHYIGGLVGDNKYGEITNSYATGAVTGTNYVGGLVGWNGDSTISYTYATGTVKGTSDVGGLVGINDQGTVSKSYWDTTISGTAFSAGGEGVAGKSTEDMKLQGTYVDWDFADIWNIKDGKNDDYPFLKNNPPGSFVKSTITVADVVGGTATVKTNPALEAAEGLTVTVNIANIEAGKRFKSITVIDVYNEAVTITTVTAGKSYTFNMPANDVTVTVEVEPILFAGGSGTEEDPYQVATAVQLDSVRYLLDKHFKQTADIDLSSYNTGLGWEPIGDWDSPFIGAFDGKYNTISNLTINRSTTDYVGLFGFAEGAQIKNVKLENVNVTGSEGVGGLVGENSGTITNSYATGAVTGVNYYVGGLVGWNYGEIANSYASGTIAGTEDVGGLVGGNDGEITNSYASGTISGTEYVGGLVGINIGAITNSYTTGAVTGTGNIFGGLVGINNQGTVTNSYWDTDTSGTKSSAGGTGKTEAQMKQQETYEGWDFIDIWNIEGSRNNGYPFLKNNPPVETLISITSPSAITGIANGTTKTAAALGLPAKVTLVTNGGNAEADVSWDVAACSYNPAVTTEQTFTVSGTVTLPTGVVNPNSVPLTTSISVTVNARPSPPPPWYPVSGVTLDKSSLTLEVNGPAQKLAATVQPSYASNPYVYWNSSDTEVARVDYTGLVTPVAPGQAIITATTSEGGKTASCTVEVLARIEGIKLNKASTTITEGNSETLKATLIPENSKQNISWSSDDSSIATVDSEGLVTGISPGTTFITVRTVEGDFSANCTVTVMATITATAEETIVLHDEPVSINIPPEVEATIEVTPGSTMPQVNINSSTALGTVEIQIPEGTIASSPDDWDGTLKLPTISSQPSVNINGASQVNMVIVLGLEDEQISFSQAVRILIPGQAQQQVGYIRNGVFTPITRILSADRQDVADSEIPADGDGKIDVDSDLAVWTKHFTEFVTYTPISNPEPVSYTVSLSSNYAKAGTVSGDGTFYGGSLITVRAQAQSGYVFDNWSENGCMLSRDSVYSFNLGNSSRQLQANFVREFQEISITDATKPRIITFSHPVLPGEQNLGNIYVATDINGDNKVEGVIVAGVSGNNCQISVKPPGGQWLAGASYYLILEPGLQSALNKTLGIRTRMKFTVE</sequence>
<dbReference type="Pfam" id="PF07581">
    <property type="entry name" value="Glug"/>
    <property type="match status" value="8"/>
</dbReference>
<dbReference type="Pfam" id="PF13290">
    <property type="entry name" value="CHB_HEX_C_1"/>
    <property type="match status" value="1"/>
</dbReference>
<dbReference type="OrthoDB" id="1947361at2"/>
<evidence type="ECO:0000313" key="3">
    <source>
        <dbReference type="EMBL" id="ABI68388.1"/>
    </source>
</evidence>
<evidence type="ECO:0000259" key="2">
    <source>
        <dbReference type="SMART" id="SM00635"/>
    </source>
</evidence>
<feature type="domain" description="BIG2" evidence="2">
    <location>
        <begin position="944"/>
        <end position="1022"/>
    </location>
</feature>
<proteinExistence type="predicted"/>
<dbReference type="Pfam" id="PF18998">
    <property type="entry name" value="Flg_new_2"/>
    <property type="match status" value="1"/>
</dbReference>
<feature type="transmembrane region" description="Helical" evidence="1">
    <location>
        <begin position="20"/>
        <end position="39"/>
    </location>
</feature>
<reference evidence="4" key="1">
    <citation type="journal article" date="2010" name="Environ. Microbiol.">
        <title>The genome of Syntrophomonas wolfei: new insights into syntrophic metabolism and biohydrogen production.</title>
        <authorList>
            <person name="Sieber J.R."/>
            <person name="Sims D.R."/>
            <person name="Han C."/>
            <person name="Kim E."/>
            <person name="Lykidis A."/>
            <person name="Lapidus A.L."/>
            <person name="McDonnald E."/>
            <person name="Rohlin L."/>
            <person name="Culley D.E."/>
            <person name="Gunsalus R."/>
            <person name="McInerney M.J."/>
        </authorList>
    </citation>
    <scope>NUCLEOTIDE SEQUENCE [LARGE SCALE GENOMIC DNA]</scope>
    <source>
        <strain evidence="4">DSM 2245B / Goettingen</strain>
    </source>
</reference>
<dbReference type="KEGG" id="swo:Swol_1078"/>
<dbReference type="RefSeq" id="WP_011640492.1">
    <property type="nucleotide sequence ID" value="NC_008346.1"/>
</dbReference>
<keyword evidence="1" id="KW-0472">Membrane</keyword>
<keyword evidence="4" id="KW-1185">Reference proteome</keyword>
<dbReference type="EMBL" id="CP000448">
    <property type="protein sequence ID" value="ABI68388.1"/>
    <property type="molecule type" value="Genomic_DNA"/>
</dbReference>
<feature type="domain" description="BIG2" evidence="2">
    <location>
        <begin position="1028"/>
        <end position="1104"/>
    </location>
</feature>
<protein>
    <submittedName>
        <fullName evidence="3">Surface proteins containing Ig-like domains-like</fullName>
    </submittedName>
</protein>
<dbReference type="HOGENOM" id="CLU_250399_0_0_9"/>